<name>A0ABS1C8Z3_9FIRM</name>
<protein>
    <submittedName>
        <fullName evidence="1">Uncharacterized protein</fullName>
    </submittedName>
</protein>
<dbReference type="EMBL" id="JACVDA010000010">
    <property type="protein sequence ID" value="MBK1468582.1"/>
    <property type="molecule type" value="Genomic_DNA"/>
</dbReference>
<organism evidence="1 2">
    <name type="scientific">Parvimonas parva</name>
    <dbReference type="NCBI Taxonomy" id="2769485"/>
    <lineage>
        <taxon>Bacteria</taxon>
        <taxon>Bacillati</taxon>
        <taxon>Bacillota</taxon>
        <taxon>Tissierellia</taxon>
        <taxon>Tissierellales</taxon>
        <taxon>Peptoniphilaceae</taxon>
        <taxon>Parvimonas</taxon>
    </lineage>
</organism>
<dbReference type="RefSeq" id="WP_201275550.1">
    <property type="nucleotide sequence ID" value="NZ_JACVDA010000010.1"/>
</dbReference>
<proteinExistence type="predicted"/>
<keyword evidence="2" id="KW-1185">Reference proteome</keyword>
<evidence type="ECO:0000313" key="2">
    <source>
        <dbReference type="Proteomes" id="UP000823123"/>
    </source>
</evidence>
<dbReference type="Proteomes" id="UP000823123">
    <property type="component" value="Unassembled WGS sequence"/>
</dbReference>
<evidence type="ECO:0000313" key="1">
    <source>
        <dbReference type="EMBL" id="MBK1468582.1"/>
    </source>
</evidence>
<comment type="caution">
    <text evidence="1">The sequence shown here is derived from an EMBL/GenBank/DDBJ whole genome shotgun (WGS) entry which is preliminary data.</text>
</comment>
<sequence>MKGKNFKLKVLAIASACLIVVGFTGSYYMLAEIQSGIDREVMKNTTYKIKEILKTEKEIKYIDLSKYRGHKVEIKKSEDNFNRITVTYKDKYFDNEAKIDEKNENKVDIITRRMPFEERDRFDIVKREVENAVIYNRISYFLDREYVNEDKTKIVLEVKNPIELMRTFNYSKDDVDKTLLKNELTFSAYDRHLFNTREFENSLNRFEEFTIKDVNYEKIEIPNTTIKKLNYIADEIEKLTIEGNNSIYREDNRTNVNVDVKKVKDFVELDLRTLTTDININGAKKVVIAGRSESIEFVVKYKDKDGEKTFIINRSENRNYRNKDKEVVRKVINIDSEKIFRTLMDSDSIKGNLQRVTDLKEVK</sequence>
<gene>
    <name evidence="1" type="ORF">IBJ83_04525</name>
</gene>
<reference evidence="1 2" key="1">
    <citation type="submission" date="2020-09" db="EMBL/GenBank/DDBJ databases">
        <title>Parvimonas S3374 sp. nov.</title>
        <authorList>
            <person name="Buhl M."/>
        </authorList>
    </citation>
    <scope>NUCLEOTIDE SEQUENCE [LARGE SCALE GENOMIC DNA]</scope>
    <source>
        <strain evidence="1 2">S3374</strain>
    </source>
</reference>
<accession>A0ABS1C8Z3</accession>